<keyword evidence="11 14" id="KW-0325">Glycoprotein</keyword>
<evidence type="ECO:0000256" key="12">
    <source>
        <dbReference type="ARBA" id="ARBA00023303"/>
    </source>
</evidence>
<feature type="transmembrane region" description="Helical" evidence="17">
    <location>
        <begin position="121"/>
        <end position="142"/>
    </location>
</feature>
<evidence type="ECO:0000256" key="1">
    <source>
        <dbReference type="ARBA" id="ARBA00004141"/>
    </source>
</evidence>
<dbReference type="Proteomes" id="UP000014760">
    <property type="component" value="Unassembled WGS sequence"/>
</dbReference>
<dbReference type="OMA" id="ITEWPST"/>
<evidence type="ECO:0000313" key="21">
    <source>
        <dbReference type="Proteomes" id="UP000014760"/>
    </source>
</evidence>
<keyword evidence="13" id="KW-0479">Metal-binding</keyword>
<proteinExistence type="inferred from homology"/>
<feature type="transmembrane region" description="Helical" evidence="17">
    <location>
        <begin position="283"/>
        <end position="304"/>
    </location>
</feature>
<evidence type="ECO:0000256" key="2">
    <source>
        <dbReference type="ARBA" id="ARBA00022448"/>
    </source>
</evidence>
<keyword evidence="8 17" id="KW-1133">Transmembrane helix</keyword>
<reference evidence="20" key="3">
    <citation type="submission" date="2015-06" db="UniProtKB">
        <authorList>
            <consortium name="EnsemblMetazoa"/>
        </authorList>
    </citation>
    <scope>IDENTIFICATION</scope>
</reference>
<evidence type="ECO:0000256" key="7">
    <source>
        <dbReference type="ARBA" id="ARBA00022882"/>
    </source>
</evidence>
<accession>R7VFT0</accession>
<evidence type="ECO:0000256" key="5">
    <source>
        <dbReference type="ARBA" id="ARBA00022692"/>
    </source>
</evidence>
<feature type="binding site" evidence="13">
    <location>
        <position position="620"/>
    </location>
    <ligand>
        <name>Ca(2+)</name>
        <dbReference type="ChEBI" id="CHEBI:29108"/>
    </ligand>
</feature>
<dbReference type="AlphaFoldDB" id="R7VFT0"/>
<dbReference type="FunFam" id="1.10.287.70:FF:000007">
    <property type="entry name" value="Voltage-dependent L-type calcium channel subunit alpha"/>
    <property type="match status" value="1"/>
</dbReference>
<dbReference type="Gene3D" id="1.20.120.350">
    <property type="entry name" value="Voltage-gated potassium channels. Chain C"/>
    <property type="match status" value="1"/>
</dbReference>
<comment type="similarity">
    <text evidence="15">Belongs to the calcium channel alpha-1 subunit (TC 1.A.1.11) family.</text>
</comment>
<gene>
    <name evidence="19" type="ORF">CAPTEDRAFT_199494</name>
</gene>
<dbReference type="FunFam" id="1.20.120.350:FF:000015">
    <property type="entry name" value="Voltage-dependent N-type calcium channel subunit alpha"/>
    <property type="match status" value="1"/>
</dbReference>
<evidence type="ECO:0000256" key="16">
    <source>
        <dbReference type="SAM" id="MobiDB-lite"/>
    </source>
</evidence>
<reference evidence="19 21" key="2">
    <citation type="journal article" date="2013" name="Nature">
        <title>Insights into bilaterian evolution from three spiralian genomes.</title>
        <authorList>
            <person name="Simakov O."/>
            <person name="Marletaz F."/>
            <person name="Cho S.J."/>
            <person name="Edsinger-Gonzales E."/>
            <person name="Havlak P."/>
            <person name="Hellsten U."/>
            <person name="Kuo D.H."/>
            <person name="Larsson T."/>
            <person name="Lv J."/>
            <person name="Arendt D."/>
            <person name="Savage R."/>
            <person name="Osoegawa K."/>
            <person name="de Jong P."/>
            <person name="Grimwood J."/>
            <person name="Chapman J.A."/>
            <person name="Shapiro H."/>
            <person name="Aerts A."/>
            <person name="Otillar R.P."/>
            <person name="Terry A.Y."/>
            <person name="Boore J.L."/>
            <person name="Grigoriev I.V."/>
            <person name="Lindberg D.R."/>
            <person name="Seaver E.C."/>
            <person name="Weisblat D.A."/>
            <person name="Putnam N.H."/>
            <person name="Rokhsar D.S."/>
        </authorList>
    </citation>
    <scope>NUCLEOTIDE SEQUENCE</scope>
    <source>
        <strain evidence="19 21">I ESC-2004</strain>
    </source>
</reference>
<evidence type="ECO:0000313" key="19">
    <source>
        <dbReference type="EMBL" id="ELU14540.1"/>
    </source>
</evidence>
<keyword evidence="3 15" id="KW-0109">Calcium transport</keyword>
<keyword evidence="5 17" id="KW-0812">Transmembrane</keyword>
<evidence type="ECO:0000313" key="20">
    <source>
        <dbReference type="EnsemblMetazoa" id="CapteP199494"/>
    </source>
</evidence>
<dbReference type="GO" id="GO:0098703">
    <property type="term" value="P:calcium ion import across plasma membrane"/>
    <property type="evidence" value="ECO:0007669"/>
    <property type="project" value="TreeGrafter"/>
</dbReference>
<dbReference type="STRING" id="283909.R7VFT0"/>
<sequence length="669" mass="76042">MGAGGGEASLRSASKRATTISLPGIGAGNTRSLFIFSEENFIRKYAKIIIEWGYPFLYLCSAFEILLPFCMSQCFLDSYLTPFEYMVLLTIIANCIVLAFEEHLPEGDKTPLTLQLEETEVYFLGIFCVEALLKIVALGFILHKGAYLRNVWNVMDFIVVVTGNFDLRTLRAVRVLRPLKLVSGIPSLQVVLKSIIRAMAPLLQINLLVLFAIVIFAIIGLEFYNGAFHAACKRRDNAGEEGITPCLITNNGAAGGFQCTPNVSECKHYWEGPNHGITSFDNIGFAMLTVFQCITMEGWTTVMYYTNDALGSSFNWIYFVPLIIIGSFFMLNLVLGVLSGEFAKERERVENRRAFLKLRKQQQIERELNGYLEWICKAEEVILNEERTTDEEKMKIIEARRRAASRKLKKMKQQSSKDTDELNNEDDGEDLFADMGGSPYGRNAFKNKRTKSQCTSCWTAEKRFRFAIRRLVKCQAFYWLVIVLVFLNTICVAVEHYDQPQWLTDFLCDRGKHFRSDLGRISTGQFLWSERSESATAPAHLQSDQVRYWASLRNLVISLLNSMRSIVSLLFLLFLFILIFALLGMQLFGGEWNFDEGRPPSNFDTFPIALLTVFQILTGEDWNEVMYNGIQSQGGINGGMVYCLYFIILVLFGNCILFVASNDLFQFKS</sequence>
<feature type="transmembrane region" description="Helical" evidence="17">
    <location>
        <begin position="202"/>
        <end position="224"/>
    </location>
</feature>
<dbReference type="Gene3D" id="6.10.250.2500">
    <property type="match status" value="1"/>
</dbReference>
<dbReference type="PANTHER" id="PTHR45628">
    <property type="entry name" value="VOLTAGE-DEPENDENT CALCIUM CHANNEL TYPE A SUBUNIT ALPHA-1"/>
    <property type="match status" value="1"/>
</dbReference>
<protein>
    <recommendedName>
        <fullName evidence="18">Ion transport domain-containing protein</fullName>
    </recommendedName>
</protein>
<feature type="domain" description="Ion transport" evidence="18">
    <location>
        <begin position="546"/>
        <end position="658"/>
    </location>
</feature>
<feature type="transmembrane region" description="Helical" evidence="17">
    <location>
        <begin position="639"/>
        <end position="660"/>
    </location>
</feature>
<keyword evidence="21" id="KW-1185">Reference proteome</keyword>
<evidence type="ECO:0000256" key="3">
    <source>
        <dbReference type="ARBA" id="ARBA00022568"/>
    </source>
</evidence>
<evidence type="ECO:0000259" key="18">
    <source>
        <dbReference type="Pfam" id="PF00520"/>
    </source>
</evidence>
<dbReference type="InterPro" id="IPR002077">
    <property type="entry name" value="VDCCAlpha1"/>
</dbReference>
<evidence type="ECO:0000256" key="11">
    <source>
        <dbReference type="ARBA" id="ARBA00023180"/>
    </source>
</evidence>
<keyword evidence="12" id="KW-0407">Ion channel</keyword>
<evidence type="ECO:0000256" key="15">
    <source>
        <dbReference type="RuleBase" id="RU003808"/>
    </source>
</evidence>
<dbReference type="PRINTS" id="PR00167">
    <property type="entry name" value="CACHANNEL"/>
</dbReference>
<evidence type="ECO:0000256" key="6">
    <source>
        <dbReference type="ARBA" id="ARBA00022837"/>
    </source>
</evidence>
<feature type="transmembrane region" description="Helical" evidence="17">
    <location>
        <begin position="476"/>
        <end position="497"/>
    </location>
</feature>
<comment type="subcellular location">
    <subcellularLocation>
        <location evidence="1 15">Membrane</location>
        <topology evidence="1 15">Multi-pass membrane protein</topology>
    </subcellularLocation>
</comment>
<feature type="transmembrane region" description="Helical" evidence="17">
    <location>
        <begin position="316"/>
        <end position="338"/>
    </location>
</feature>
<evidence type="ECO:0000256" key="14">
    <source>
        <dbReference type="PIRSR" id="PIRSR602077-3"/>
    </source>
</evidence>
<dbReference type="GO" id="GO:0007268">
    <property type="term" value="P:chemical synaptic transmission"/>
    <property type="evidence" value="ECO:0007669"/>
    <property type="project" value="TreeGrafter"/>
</dbReference>
<dbReference type="Gene3D" id="1.10.287.70">
    <property type="match status" value="2"/>
</dbReference>
<evidence type="ECO:0000256" key="8">
    <source>
        <dbReference type="ARBA" id="ARBA00022989"/>
    </source>
</evidence>
<feature type="binding site" evidence="13">
    <location>
        <position position="297"/>
    </location>
    <ligand>
        <name>Ca(2+)</name>
        <dbReference type="ChEBI" id="CHEBI:29108"/>
    </ligand>
</feature>
<keyword evidence="9" id="KW-0406">Ion transport</keyword>
<feature type="region of interest" description="Disordered" evidence="16">
    <location>
        <begin position="406"/>
        <end position="428"/>
    </location>
</feature>
<evidence type="ECO:0000256" key="9">
    <source>
        <dbReference type="ARBA" id="ARBA00023065"/>
    </source>
</evidence>
<feature type="transmembrane region" description="Helical" evidence="17">
    <location>
        <begin position="83"/>
        <end position="101"/>
    </location>
</feature>
<dbReference type="PANTHER" id="PTHR45628:SF7">
    <property type="entry name" value="VOLTAGE-DEPENDENT CALCIUM CHANNEL TYPE A SUBUNIT ALPHA-1"/>
    <property type="match status" value="1"/>
</dbReference>
<feature type="domain" description="Ion transport" evidence="18">
    <location>
        <begin position="82"/>
        <end position="348"/>
    </location>
</feature>
<dbReference type="EnsemblMetazoa" id="CapteT199494">
    <property type="protein sequence ID" value="CapteP199494"/>
    <property type="gene ID" value="CapteG199494"/>
</dbReference>
<dbReference type="InterPro" id="IPR027359">
    <property type="entry name" value="Volt_channel_dom_sf"/>
</dbReference>
<evidence type="ECO:0000256" key="10">
    <source>
        <dbReference type="ARBA" id="ARBA00023136"/>
    </source>
</evidence>
<evidence type="ECO:0000256" key="17">
    <source>
        <dbReference type="SAM" id="Phobius"/>
    </source>
</evidence>
<dbReference type="EMBL" id="KB294418">
    <property type="protein sequence ID" value="ELU14540.1"/>
    <property type="molecule type" value="Genomic_DNA"/>
</dbReference>
<dbReference type="GO" id="GO:0005891">
    <property type="term" value="C:voltage-gated calcium channel complex"/>
    <property type="evidence" value="ECO:0007669"/>
    <property type="project" value="InterPro"/>
</dbReference>
<reference evidence="21" key="1">
    <citation type="submission" date="2012-12" db="EMBL/GenBank/DDBJ databases">
        <authorList>
            <person name="Hellsten U."/>
            <person name="Grimwood J."/>
            <person name="Chapman J.A."/>
            <person name="Shapiro H."/>
            <person name="Aerts A."/>
            <person name="Otillar R.P."/>
            <person name="Terry A.Y."/>
            <person name="Boore J.L."/>
            <person name="Simakov O."/>
            <person name="Marletaz F."/>
            <person name="Cho S.-J."/>
            <person name="Edsinger-Gonzales E."/>
            <person name="Havlak P."/>
            <person name="Kuo D.-H."/>
            <person name="Larsson T."/>
            <person name="Lv J."/>
            <person name="Arendt D."/>
            <person name="Savage R."/>
            <person name="Osoegawa K."/>
            <person name="de Jong P."/>
            <person name="Lindberg D.R."/>
            <person name="Seaver E.C."/>
            <person name="Weisblat D.A."/>
            <person name="Putnam N.H."/>
            <person name="Grigoriev I.V."/>
            <person name="Rokhsar D.S."/>
        </authorList>
    </citation>
    <scope>NUCLEOTIDE SEQUENCE</scope>
    <source>
        <strain evidence="21">I ESC-2004</strain>
    </source>
</reference>
<organism evidence="19">
    <name type="scientific">Capitella teleta</name>
    <name type="common">Polychaete worm</name>
    <dbReference type="NCBI Taxonomy" id="283909"/>
    <lineage>
        <taxon>Eukaryota</taxon>
        <taxon>Metazoa</taxon>
        <taxon>Spiralia</taxon>
        <taxon>Lophotrochozoa</taxon>
        <taxon>Annelida</taxon>
        <taxon>Polychaeta</taxon>
        <taxon>Sedentaria</taxon>
        <taxon>Scolecida</taxon>
        <taxon>Capitellidae</taxon>
        <taxon>Capitella</taxon>
    </lineage>
</organism>
<feature type="transmembrane region" description="Helical" evidence="17">
    <location>
        <begin position="52"/>
        <end position="71"/>
    </location>
</feature>
<dbReference type="EMBL" id="AMQN01004817">
    <property type="status" value="NOT_ANNOTATED_CDS"/>
    <property type="molecule type" value="Genomic_DNA"/>
</dbReference>
<evidence type="ECO:0000256" key="4">
    <source>
        <dbReference type="ARBA" id="ARBA00022673"/>
    </source>
</evidence>
<keyword evidence="4 15" id="KW-0107">Calcium channel</keyword>
<dbReference type="InterPro" id="IPR005821">
    <property type="entry name" value="Ion_trans_dom"/>
</dbReference>
<feature type="transmembrane region" description="Helical" evidence="17">
    <location>
        <begin position="566"/>
        <end position="589"/>
    </location>
</feature>
<evidence type="ECO:0000256" key="13">
    <source>
        <dbReference type="PIRSR" id="PIRSR602077-1"/>
    </source>
</evidence>
<name>R7VFT0_CAPTE</name>
<dbReference type="InterPro" id="IPR050599">
    <property type="entry name" value="VDCC_alpha-1_subunit"/>
</dbReference>
<dbReference type="OrthoDB" id="431720at2759"/>
<feature type="glycosylation site" description="N-linked (GlcNAc...) asparagine" evidence="14">
    <location>
        <position position="262"/>
    </location>
</feature>
<keyword evidence="6 13" id="KW-0106">Calcium</keyword>
<dbReference type="HOGENOM" id="CLU_000540_4_1_1"/>
<dbReference type="GO" id="GO:0008331">
    <property type="term" value="F:high voltage-gated calcium channel activity"/>
    <property type="evidence" value="ECO:0007669"/>
    <property type="project" value="TreeGrafter"/>
</dbReference>
<dbReference type="Pfam" id="PF00520">
    <property type="entry name" value="Ion_trans"/>
    <property type="match status" value="2"/>
</dbReference>
<keyword evidence="2" id="KW-0813">Transport</keyword>
<dbReference type="GO" id="GO:0046872">
    <property type="term" value="F:metal ion binding"/>
    <property type="evidence" value="ECO:0007669"/>
    <property type="project" value="UniProtKB-KW"/>
</dbReference>
<dbReference type="GO" id="GO:0045202">
    <property type="term" value="C:synapse"/>
    <property type="evidence" value="ECO:0007669"/>
    <property type="project" value="GOC"/>
</dbReference>
<dbReference type="SUPFAM" id="SSF81324">
    <property type="entry name" value="Voltage-gated potassium channels"/>
    <property type="match status" value="2"/>
</dbReference>
<keyword evidence="10 17" id="KW-0472">Membrane</keyword>
<keyword evidence="7 15" id="KW-0851">Voltage-gated channel</keyword>